<evidence type="ECO:0000256" key="6">
    <source>
        <dbReference type="ARBA" id="ARBA00023284"/>
    </source>
</evidence>
<evidence type="ECO:0000259" key="7">
    <source>
        <dbReference type="Pfam" id="PF02852"/>
    </source>
</evidence>
<dbReference type="InterPro" id="IPR016156">
    <property type="entry name" value="FAD/NAD-linked_Rdtase_dimer_sf"/>
</dbReference>
<name>A0A1H2ZJV8_THIRO</name>
<evidence type="ECO:0000256" key="3">
    <source>
        <dbReference type="ARBA" id="ARBA00022630"/>
    </source>
</evidence>
<organism evidence="9 10">
    <name type="scientific">Thiocapsa roseopersicina</name>
    <dbReference type="NCBI Taxonomy" id="1058"/>
    <lineage>
        <taxon>Bacteria</taxon>
        <taxon>Pseudomonadati</taxon>
        <taxon>Pseudomonadota</taxon>
        <taxon>Gammaproteobacteria</taxon>
        <taxon>Chromatiales</taxon>
        <taxon>Chromatiaceae</taxon>
        <taxon>Thiocapsa</taxon>
    </lineage>
</organism>
<dbReference type="InterPro" id="IPR004099">
    <property type="entry name" value="Pyr_nucl-diS_OxRdtase_dimer"/>
</dbReference>
<feature type="domain" description="FAD/NAD(P)-binding" evidence="8">
    <location>
        <begin position="1"/>
        <end position="288"/>
    </location>
</feature>
<proteinExistence type="inferred from homology"/>
<dbReference type="InterPro" id="IPR036188">
    <property type="entry name" value="FAD/NAD-bd_sf"/>
</dbReference>
<dbReference type="Gene3D" id="3.50.50.60">
    <property type="entry name" value="FAD/NAD(P)-binding domain"/>
    <property type="match status" value="2"/>
</dbReference>
<dbReference type="GO" id="GO:0016491">
    <property type="term" value="F:oxidoreductase activity"/>
    <property type="evidence" value="ECO:0007669"/>
    <property type="project" value="UniProtKB-KW"/>
</dbReference>
<gene>
    <name evidence="9" type="ORF">SAMN05421783_11629</name>
</gene>
<evidence type="ECO:0000313" key="9">
    <source>
        <dbReference type="EMBL" id="SDX17710.1"/>
    </source>
</evidence>
<dbReference type="Pfam" id="PF07992">
    <property type="entry name" value="Pyr_redox_2"/>
    <property type="match status" value="1"/>
</dbReference>
<sequence>MRVVIIGGVAAGMSAASQARRTRPDAEILVLEKTRDVSYGACGLPYKLPPDTDMNDLLVISAQRFRDERNIDVRLDHEVLKIDPGRREVGGRNAEGDFVLAYDKLIICTGARVWAPPIKGLDALWGQGAYPLKTIDDGRAIKAAMAAHPPKRVVVIGAGYIGLEATENFREMGAAVTVVEALPEILPWLPETLRARVIDEAKAHGVEMLTGTRVEAIERTGSGILVETSAATLEADLVLVATGVRPESELAAAAGLALGAAGAIAVDEYLRTSDEHIYAAGDCADAIHAITGESVWFPLALRANRAGKLAGDNIFGLKRPAPPVLGTAVFKFFGLEVARTGLSSEEVDAAGLDTATAEIVGSTRAGYYPGGGKLSVWLIGERKTRKLLGCCMVGPEAAAHKIDTAAAAIHAGMTAEQIYDMDLAYAPPFGPSWSPLLIAASQLSKALD</sequence>
<dbReference type="InterPro" id="IPR050260">
    <property type="entry name" value="FAD-bd_OxRdtase"/>
</dbReference>
<evidence type="ECO:0000256" key="2">
    <source>
        <dbReference type="ARBA" id="ARBA00009130"/>
    </source>
</evidence>
<dbReference type="SUPFAM" id="SSF55424">
    <property type="entry name" value="FAD/NAD-linked reductases, dimerisation (C-terminal) domain"/>
    <property type="match status" value="1"/>
</dbReference>
<dbReference type="RefSeq" id="WP_093034441.1">
    <property type="nucleotide sequence ID" value="NZ_FNNZ01000016.1"/>
</dbReference>
<evidence type="ECO:0000256" key="5">
    <source>
        <dbReference type="ARBA" id="ARBA00023002"/>
    </source>
</evidence>
<keyword evidence="10" id="KW-1185">Reference proteome</keyword>
<dbReference type="AlphaFoldDB" id="A0A1H2ZJV8"/>
<evidence type="ECO:0000259" key="8">
    <source>
        <dbReference type="Pfam" id="PF07992"/>
    </source>
</evidence>
<dbReference type="PRINTS" id="PR00368">
    <property type="entry name" value="FADPNR"/>
</dbReference>
<reference evidence="10" key="1">
    <citation type="submission" date="2016-10" db="EMBL/GenBank/DDBJ databases">
        <authorList>
            <person name="Varghese N."/>
            <person name="Submissions S."/>
        </authorList>
    </citation>
    <scope>NUCLEOTIDE SEQUENCE [LARGE SCALE GENOMIC DNA]</scope>
    <source>
        <strain evidence="10">DSM 217</strain>
    </source>
</reference>
<feature type="domain" description="Pyridine nucleotide-disulphide oxidoreductase dimerisation" evidence="7">
    <location>
        <begin position="329"/>
        <end position="430"/>
    </location>
</feature>
<evidence type="ECO:0000256" key="1">
    <source>
        <dbReference type="ARBA" id="ARBA00001974"/>
    </source>
</evidence>
<comment type="similarity">
    <text evidence="2">Belongs to the class-III pyridine nucleotide-disulfide oxidoreductase family.</text>
</comment>
<dbReference type="Proteomes" id="UP000198816">
    <property type="component" value="Unassembled WGS sequence"/>
</dbReference>
<dbReference type="PRINTS" id="PR00411">
    <property type="entry name" value="PNDRDTASEI"/>
</dbReference>
<dbReference type="EMBL" id="FNNZ01000016">
    <property type="protein sequence ID" value="SDX17710.1"/>
    <property type="molecule type" value="Genomic_DNA"/>
</dbReference>
<dbReference type="PANTHER" id="PTHR43429">
    <property type="entry name" value="PYRIDINE NUCLEOTIDE-DISULFIDE OXIDOREDUCTASE DOMAIN-CONTAINING"/>
    <property type="match status" value="1"/>
</dbReference>
<dbReference type="PANTHER" id="PTHR43429:SF1">
    <property type="entry name" value="NAD(P)H SULFUR OXIDOREDUCTASE (COA-DEPENDENT)"/>
    <property type="match status" value="1"/>
</dbReference>
<dbReference type="Pfam" id="PF02852">
    <property type="entry name" value="Pyr_redox_dim"/>
    <property type="match status" value="1"/>
</dbReference>
<keyword evidence="3" id="KW-0285">Flavoprotein</keyword>
<dbReference type="InterPro" id="IPR023753">
    <property type="entry name" value="FAD/NAD-binding_dom"/>
</dbReference>
<evidence type="ECO:0000313" key="10">
    <source>
        <dbReference type="Proteomes" id="UP000198816"/>
    </source>
</evidence>
<keyword evidence="5" id="KW-0560">Oxidoreductase</keyword>
<accession>A0A1H2ZJV8</accession>
<keyword evidence="4" id="KW-0274">FAD</keyword>
<evidence type="ECO:0000256" key="4">
    <source>
        <dbReference type="ARBA" id="ARBA00022827"/>
    </source>
</evidence>
<dbReference type="OrthoDB" id="9768666at2"/>
<dbReference type="SUPFAM" id="SSF51905">
    <property type="entry name" value="FAD/NAD(P)-binding domain"/>
    <property type="match status" value="1"/>
</dbReference>
<protein>
    <submittedName>
        <fullName evidence="9">NADPH-dependent 2,4-dienoyl-CoA reductase, sulfur reductase</fullName>
    </submittedName>
</protein>
<keyword evidence="6" id="KW-0676">Redox-active center</keyword>
<dbReference type="STRING" id="1058.SAMN05421783_11629"/>
<comment type="cofactor">
    <cofactor evidence="1">
        <name>FAD</name>
        <dbReference type="ChEBI" id="CHEBI:57692"/>
    </cofactor>
</comment>